<feature type="transmembrane region" description="Helical" evidence="20">
    <location>
        <begin position="105"/>
        <end position="122"/>
    </location>
</feature>
<feature type="transmembrane region" description="Helical" evidence="20">
    <location>
        <begin position="200"/>
        <end position="218"/>
    </location>
</feature>
<evidence type="ECO:0000256" key="3">
    <source>
        <dbReference type="ARBA" id="ARBA00005119"/>
    </source>
</evidence>
<dbReference type="PANTHER" id="PTHR46382:SF1">
    <property type="entry name" value="PHOSPHATIDATE CYTIDYLYLTRANSFERASE"/>
    <property type="match status" value="1"/>
</dbReference>
<dbReference type="PROSITE" id="PS01315">
    <property type="entry name" value="CDS"/>
    <property type="match status" value="1"/>
</dbReference>
<evidence type="ECO:0000256" key="5">
    <source>
        <dbReference type="ARBA" id="ARBA00010185"/>
    </source>
</evidence>
<dbReference type="Proteomes" id="UP000250462">
    <property type="component" value="Unassembled WGS sequence"/>
</dbReference>
<keyword evidence="14" id="KW-0443">Lipid metabolism</keyword>
<comment type="pathway">
    <text evidence="4">Lipid metabolism.</text>
</comment>
<evidence type="ECO:0000256" key="11">
    <source>
        <dbReference type="ARBA" id="ARBA00022692"/>
    </source>
</evidence>
<keyword evidence="9" id="KW-0444">Lipid biosynthesis</keyword>
<keyword evidence="13 20" id="KW-1133">Transmembrane helix</keyword>
<keyword evidence="17" id="KW-1208">Phospholipid metabolism</keyword>
<dbReference type="InterPro" id="IPR000374">
    <property type="entry name" value="PC_trans"/>
</dbReference>
<dbReference type="GO" id="GO:0004605">
    <property type="term" value="F:phosphatidate cytidylyltransferase activity"/>
    <property type="evidence" value="ECO:0007669"/>
    <property type="project" value="UniProtKB-EC"/>
</dbReference>
<evidence type="ECO:0000256" key="19">
    <source>
        <dbReference type="SAM" id="MobiDB-lite"/>
    </source>
</evidence>
<evidence type="ECO:0000256" key="10">
    <source>
        <dbReference type="ARBA" id="ARBA00022679"/>
    </source>
</evidence>
<keyword evidence="12 18" id="KW-0548">Nucleotidyltransferase</keyword>
<dbReference type="GO" id="GO:0016024">
    <property type="term" value="P:CDP-diacylglycerol biosynthetic process"/>
    <property type="evidence" value="ECO:0007669"/>
    <property type="project" value="UniProtKB-UniPathway"/>
</dbReference>
<dbReference type="AlphaFoldDB" id="A0A329QXS3"/>
<evidence type="ECO:0000256" key="13">
    <source>
        <dbReference type="ARBA" id="ARBA00022989"/>
    </source>
</evidence>
<dbReference type="RefSeq" id="WP_112257741.1">
    <property type="nucleotide sequence ID" value="NZ_QMIG01000004.1"/>
</dbReference>
<keyword evidence="22" id="KW-1185">Reference proteome</keyword>
<feature type="transmembrane region" description="Helical" evidence="20">
    <location>
        <begin position="134"/>
        <end position="153"/>
    </location>
</feature>
<comment type="subcellular location">
    <subcellularLocation>
        <location evidence="2">Cell membrane</location>
        <topology evidence="2">Multi-pass membrane protein</topology>
    </subcellularLocation>
</comment>
<feature type="transmembrane region" description="Helical" evidence="20">
    <location>
        <begin position="159"/>
        <end position="179"/>
    </location>
</feature>
<evidence type="ECO:0000256" key="7">
    <source>
        <dbReference type="ARBA" id="ARBA00019373"/>
    </source>
</evidence>
<sequence length="292" mass="30371">MADQPADSDDNSEPSRRPPGRAKRRPGRDLRAATAVGFLLAGLAVGTLFLYAPAFVGLVVVVMVVAVWELAHAFASREVHVPVVPAVLGTVLMLVGGFVAGDSALVVGLALTVLAIVVWRLGSPMAGYLRDVASGIFTVVYVPFLAGFAVLMVRADDGHWQVFALLAVVVASDVGGYFTGVLIGRHPMAPSASPKKTWEGFAGSLLLGVPAGMAIAVLAFEAPWWSGVLLGAVGVLGATLGDLGESMIKRDLNIKDMSSLLPGHGGIMDRLDSLLPTAPLVWLVLAFVVTAN</sequence>
<dbReference type="OrthoDB" id="9799199at2"/>
<feature type="transmembrane region" description="Helical" evidence="20">
    <location>
        <begin position="30"/>
        <end position="49"/>
    </location>
</feature>
<keyword evidence="16" id="KW-0594">Phospholipid biosynthesis</keyword>
<organism evidence="21 22">
    <name type="scientific">Phytoactinopolyspora halophila</name>
    <dbReference type="NCBI Taxonomy" id="1981511"/>
    <lineage>
        <taxon>Bacteria</taxon>
        <taxon>Bacillati</taxon>
        <taxon>Actinomycetota</taxon>
        <taxon>Actinomycetes</taxon>
        <taxon>Jiangellales</taxon>
        <taxon>Jiangellaceae</taxon>
        <taxon>Phytoactinopolyspora</taxon>
    </lineage>
</organism>
<comment type="caution">
    <text evidence="21">The sequence shown here is derived from an EMBL/GenBank/DDBJ whole genome shotgun (WGS) entry which is preliminary data.</text>
</comment>
<feature type="transmembrane region" description="Helical" evidence="20">
    <location>
        <begin position="224"/>
        <end position="243"/>
    </location>
</feature>
<dbReference type="EC" id="2.7.7.41" evidence="6 18"/>
<feature type="transmembrane region" description="Helical" evidence="20">
    <location>
        <begin position="81"/>
        <end position="99"/>
    </location>
</feature>
<evidence type="ECO:0000256" key="1">
    <source>
        <dbReference type="ARBA" id="ARBA00001698"/>
    </source>
</evidence>
<reference evidence="21 22" key="1">
    <citation type="submission" date="2018-06" db="EMBL/GenBank/DDBJ databases">
        <title>Phytoactinopolyspora halophila sp. nov., a novel halophilic actinomycete isolated from a saline soil in China.</title>
        <authorList>
            <person name="Tang S.-K."/>
        </authorList>
    </citation>
    <scope>NUCLEOTIDE SEQUENCE [LARGE SCALE GENOMIC DNA]</scope>
    <source>
        <strain evidence="21 22">YIM 96934</strain>
    </source>
</reference>
<dbReference type="EMBL" id="QMIG01000004">
    <property type="protein sequence ID" value="RAW16529.1"/>
    <property type="molecule type" value="Genomic_DNA"/>
</dbReference>
<keyword evidence="15 20" id="KW-0472">Membrane</keyword>
<evidence type="ECO:0000256" key="16">
    <source>
        <dbReference type="ARBA" id="ARBA00023209"/>
    </source>
</evidence>
<evidence type="ECO:0000256" key="14">
    <source>
        <dbReference type="ARBA" id="ARBA00023098"/>
    </source>
</evidence>
<evidence type="ECO:0000313" key="21">
    <source>
        <dbReference type="EMBL" id="RAW16529.1"/>
    </source>
</evidence>
<accession>A0A329QXS3</accession>
<protein>
    <recommendedName>
        <fullName evidence="7 18">Phosphatidate cytidylyltransferase</fullName>
        <ecNumber evidence="6 18">2.7.7.41</ecNumber>
    </recommendedName>
</protein>
<evidence type="ECO:0000256" key="9">
    <source>
        <dbReference type="ARBA" id="ARBA00022516"/>
    </source>
</evidence>
<evidence type="ECO:0000256" key="12">
    <source>
        <dbReference type="ARBA" id="ARBA00022695"/>
    </source>
</evidence>
<evidence type="ECO:0000256" key="18">
    <source>
        <dbReference type="RuleBase" id="RU003938"/>
    </source>
</evidence>
<feature type="compositionally biased region" description="Acidic residues" evidence="19">
    <location>
        <begin position="1"/>
        <end position="12"/>
    </location>
</feature>
<feature type="region of interest" description="Disordered" evidence="19">
    <location>
        <begin position="1"/>
        <end position="28"/>
    </location>
</feature>
<keyword evidence="10 18" id="KW-0808">Transferase</keyword>
<keyword evidence="11 18" id="KW-0812">Transmembrane</keyword>
<gene>
    <name evidence="21" type="ORF">DPM12_07515</name>
</gene>
<evidence type="ECO:0000256" key="17">
    <source>
        <dbReference type="ARBA" id="ARBA00023264"/>
    </source>
</evidence>
<feature type="transmembrane region" description="Helical" evidence="20">
    <location>
        <begin position="274"/>
        <end position="291"/>
    </location>
</feature>
<evidence type="ECO:0000256" key="4">
    <source>
        <dbReference type="ARBA" id="ARBA00005189"/>
    </source>
</evidence>
<dbReference type="UniPathway" id="UPA00557">
    <property type="reaction ID" value="UER00614"/>
</dbReference>
<comment type="similarity">
    <text evidence="5 18">Belongs to the CDS family.</text>
</comment>
<evidence type="ECO:0000313" key="22">
    <source>
        <dbReference type="Proteomes" id="UP000250462"/>
    </source>
</evidence>
<evidence type="ECO:0000256" key="15">
    <source>
        <dbReference type="ARBA" id="ARBA00023136"/>
    </source>
</evidence>
<dbReference type="PANTHER" id="PTHR46382">
    <property type="entry name" value="PHOSPHATIDATE CYTIDYLYLTRANSFERASE"/>
    <property type="match status" value="1"/>
</dbReference>
<comment type="pathway">
    <text evidence="3 18">Phospholipid metabolism; CDP-diacylglycerol biosynthesis; CDP-diacylglycerol from sn-glycerol 3-phosphate: step 3/3.</text>
</comment>
<evidence type="ECO:0000256" key="2">
    <source>
        <dbReference type="ARBA" id="ARBA00004651"/>
    </source>
</evidence>
<dbReference type="GO" id="GO:0005886">
    <property type="term" value="C:plasma membrane"/>
    <property type="evidence" value="ECO:0007669"/>
    <property type="project" value="UniProtKB-SubCell"/>
</dbReference>
<dbReference type="Pfam" id="PF01148">
    <property type="entry name" value="CTP_transf_1"/>
    <property type="match status" value="1"/>
</dbReference>
<name>A0A329QXS3_9ACTN</name>
<comment type="catalytic activity">
    <reaction evidence="1 18">
        <text>a 1,2-diacyl-sn-glycero-3-phosphate + CTP + H(+) = a CDP-1,2-diacyl-sn-glycerol + diphosphate</text>
        <dbReference type="Rhea" id="RHEA:16229"/>
        <dbReference type="ChEBI" id="CHEBI:15378"/>
        <dbReference type="ChEBI" id="CHEBI:33019"/>
        <dbReference type="ChEBI" id="CHEBI:37563"/>
        <dbReference type="ChEBI" id="CHEBI:58332"/>
        <dbReference type="ChEBI" id="CHEBI:58608"/>
        <dbReference type="EC" id="2.7.7.41"/>
    </reaction>
</comment>
<evidence type="ECO:0000256" key="8">
    <source>
        <dbReference type="ARBA" id="ARBA00022475"/>
    </source>
</evidence>
<evidence type="ECO:0000256" key="6">
    <source>
        <dbReference type="ARBA" id="ARBA00012487"/>
    </source>
</evidence>
<proteinExistence type="inferred from homology"/>
<evidence type="ECO:0000256" key="20">
    <source>
        <dbReference type="SAM" id="Phobius"/>
    </source>
</evidence>
<keyword evidence="8" id="KW-1003">Cell membrane</keyword>